<keyword evidence="2" id="KW-0862">Zinc</keyword>
<dbReference type="PRINTS" id="PR00113">
    <property type="entry name" value="ALKPHPHTASE"/>
</dbReference>
<accession>A0A160DSC8</accession>
<feature type="binding site" evidence="2">
    <location>
        <position position="491"/>
    </location>
    <ligand>
        <name>Zn(2+)</name>
        <dbReference type="ChEBI" id="CHEBI:29105"/>
        <label>2</label>
    </ligand>
</feature>
<evidence type="ECO:0000256" key="3">
    <source>
        <dbReference type="RuleBase" id="RU003946"/>
    </source>
</evidence>
<feature type="region of interest" description="Disordered" evidence="4">
    <location>
        <begin position="613"/>
        <end position="633"/>
    </location>
</feature>
<dbReference type="Pfam" id="PF00245">
    <property type="entry name" value="Alk_phosphatase"/>
    <property type="match status" value="1"/>
</dbReference>
<evidence type="ECO:0000256" key="4">
    <source>
        <dbReference type="SAM" id="MobiDB-lite"/>
    </source>
</evidence>
<comment type="cofactor">
    <cofactor evidence="2">
        <name>Mg(2+)</name>
        <dbReference type="ChEBI" id="CHEBI:18420"/>
    </cofactor>
    <text evidence="2">Binds 1 Mg(2+) ion.</text>
</comment>
<evidence type="ECO:0000256" key="2">
    <source>
        <dbReference type="PIRSR" id="PIRSR601952-2"/>
    </source>
</evidence>
<comment type="similarity">
    <text evidence="3">Belongs to the alkaline phosphatase family.</text>
</comment>
<feature type="binding site" evidence="2">
    <location>
        <position position="650"/>
    </location>
    <ligand>
        <name>Zn(2+)</name>
        <dbReference type="ChEBI" id="CHEBI:29105"/>
        <label>2</label>
    </ligand>
</feature>
<evidence type="ECO:0000313" key="5">
    <source>
        <dbReference type="EMBL" id="ANB17188.1"/>
    </source>
</evidence>
<dbReference type="EMBL" id="CP015249">
    <property type="protein sequence ID" value="ANB17188.1"/>
    <property type="molecule type" value="Genomic_DNA"/>
</dbReference>
<dbReference type="OrthoDB" id="9794455at2"/>
<dbReference type="SMART" id="SM00098">
    <property type="entry name" value="alkPPc"/>
    <property type="match status" value="1"/>
</dbReference>
<dbReference type="PANTHER" id="PTHR11596:SF72">
    <property type="entry name" value="ALKALINE PHOSPHATASE"/>
    <property type="match status" value="1"/>
</dbReference>
<dbReference type="InterPro" id="IPR017850">
    <property type="entry name" value="Alkaline_phosphatase_core_sf"/>
</dbReference>
<feature type="binding site" evidence="2">
    <location>
        <position position="308"/>
    </location>
    <ligand>
        <name>Mg(2+)</name>
        <dbReference type="ChEBI" id="CHEBI:18420"/>
    </ligand>
</feature>
<keyword evidence="2" id="KW-0479">Metal-binding</keyword>
<feature type="binding site" evidence="2">
    <location>
        <position position="306"/>
    </location>
    <ligand>
        <name>Mg(2+)</name>
        <dbReference type="ChEBI" id="CHEBI:18420"/>
    </ligand>
</feature>
<feature type="binding site" evidence="2">
    <location>
        <position position="534"/>
    </location>
    <ligand>
        <name>Zn(2+)</name>
        <dbReference type="ChEBI" id="CHEBI:29105"/>
        <label>2</label>
    </ligand>
</feature>
<reference evidence="5 6" key="1">
    <citation type="submission" date="2016-04" db="EMBL/GenBank/DDBJ databases">
        <title>Complete genome sequence of Dokdonella koreensis DS-123T.</title>
        <authorList>
            <person name="Kim J.F."/>
            <person name="Lee H."/>
            <person name="Kwak M.-J."/>
        </authorList>
    </citation>
    <scope>NUCLEOTIDE SEQUENCE [LARGE SCALE GENOMIC DNA]</scope>
    <source>
        <strain evidence="5 6">DS-123</strain>
    </source>
</reference>
<gene>
    <name evidence="5" type="ORF">I596_1158</name>
</gene>
<dbReference type="AlphaFoldDB" id="A0A160DSC8"/>
<dbReference type="GO" id="GO:0004035">
    <property type="term" value="F:alkaline phosphatase activity"/>
    <property type="evidence" value="ECO:0007669"/>
    <property type="project" value="TreeGrafter"/>
</dbReference>
<feature type="binding site" evidence="2">
    <location>
        <position position="486"/>
    </location>
    <ligand>
        <name>Mg(2+)</name>
        <dbReference type="ChEBI" id="CHEBI:18420"/>
    </ligand>
</feature>
<dbReference type="PATRIC" id="fig|1300342.3.peg.1131"/>
<dbReference type="STRING" id="1300342.I596_1158"/>
<dbReference type="SUPFAM" id="SSF53649">
    <property type="entry name" value="Alkaline phosphatase-like"/>
    <property type="match status" value="1"/>
</dbReference>
<sequence length="689" mass="73371">MSLASRSRRGLPLLAAAVLGVLAGDAFAARISRLTPPSELFASGEEAPVIARFLPGQRFDLQATIEPDAGRTIVHFDFFVDNQSTLRPFWVDGELIHDPRERLTSTVTETGPAATCINATTGRTTGASGCALVAGLPANTTVISRRAFSASTPGVHTLRVTARQDDGTTISATGNFEIVGINPESGQVAKNIVIFLGDGMGAAHRTAARIISRGYAQGKAKGLLAMDTFPHTGMVMTASLNSIVTDSAPGMQNYVTGNKANNNEEGVWPDDTRDAFDNPRYEYLSEYLHNLQGKSLGVVTTADVFDATPASMAIHTSARGNGTGIVDQFFDDRDQTGLAVLLGGGRKWFLPNPSDSVSPQPVNGSQRRKTNDYVLGDDIVNGWGVARGVLDPERDLIADFRSAGFRYAPDKSGLDAAFAAGTPDKLLGLFAYSNMNVAYDKIAGRRGDTTVVDAFGFPDQPMLDEMTDAALKVLSKNPNGFVALIEGSSIDKQAHLMDTDRWTLEVIELDRAIAVAKRFAERNPDTLVLVTADHECSGAAIIGAATVSAATLAADPDAGKSVVGIYEAAKFPKYTMAEDGYPETTHIDGKMLIGYGANADRYETWLPSRYPTRDTQQPFPPSQSPANPNVRNEGTGYLVTGQVPGDQAAHTATDIPLSAYGRGSHHFNGVFDNTDVFFKIGQIAIGGAD</sequence>
<feature type="binding site" evidence="2">
    <location>
        <position position="198"/>
    </location>
    <ligand>
        <name>Mg(2+)</name>
        <dbReference type="ChEBI" id="CHEBI:18420"/>
    </ligand>
</feature>
<evidence type="ECO:0000313" key="6">
    <source>
        <dbReference type="Proteomes" id="UP000076830"/>
    </source>
</evidence>
<dbReference type="Proteomes" id="UP000076830">
    <property type="component" value="Chromosome"/>
</dbReference>
<comment type="cofactor">
    <cofactor evidence="2">
        <name>Zn(2+)</name>
        <dbReference type="ChEBI" id="CHEBI:29105"/>
    </cofactor>
    <text evidence="2">Binds 2 Zn(2+) ions.</text>
</comment>
<dbReference type="Gene3D" id="3.40.720.10">
    <property type="entry name" value="Alkaline Phosphatase, subunit A"/>
    <property type="match status" value="1"/>
</dbReference>
<organism evidence="5 6">
    <name type="scientific">Dokdonella koreensis DS-123</name>
    <dbReference type="NCBI Taxonomy" id="1300342"/>
    <lineage>
        <taxon>Bacteria</taxon>
        <taxon>Pseudomonadati</taxon>
        <taxon>Pseudomonadota</taxon>
        <taxon>Gammaproteobacteria</taxon>
        <taxon>Lysobacterales</taxon>
        <taxon>Rhodanobacteraceae</taxon>
        <taxon>Dokdonella</taxon>
    </lineage>
</organism>
<evidence type="ECO:0000256" key="1">
    <source>
        <dbReference type="PIRSR" id="PIRSR601952-1"/>
    </source>
</evidence>
<feature type="binding site" evidence="2">
    <location>
        <position position="495"/>
    </location>
    <ligand>
        <name>Zn(2+)</name>
        <dbReference type="ChEBI" id="CHEBI:29105"/>
        <label>2</label>
    </ligand>
</feature>
<dbReference type="GO" id="GO:0046872">
    <property type="term" value="F:metal ion binding"/>
    <property type="evidence" value="ECO:0007669"/>
    <property type="project" value="UniProtKB-KW"/>
</dbReference>
<keyword evidence="6" id="KW-1185">Reference proteome</keyword>
<dbReference type="RefSeq" id="WP_067645223.1">
    <property type="nucleotide sequence ID" value="NZ_CP015249.1"/>
</dbReference>
<feature type="binding site" evidence="2">
    <location>
        <position position="533"/>
    </location>
    <ligand>
        <name>Zn(2+)</name>
        <dbReference type="ChEBI" id="CHEBI:29105"/>
        <label>2</label>
    </ligand>
</feature>
<feature type="binding site" evidence="2">
    <location>
        <position position="198"/>
    </location>
    <ligand>
        <name>Zn(2+)</name>
        <dbReference type="ChEBI" id="CHEBI:29105"/>
        <label>2</label>
    </ligand>
</feature>
<protein>
    <submittedName>
        <fullName evidence="5">Alkaline phosphatase</fullName>
    </submittedName>
</protein>
<keyword evidence="2" id="KW-0460">Magnesium</keyword>
<proteinExistence type="inferred from homology"/>
<name>A0A160DSC8_9GAMM</name>
<dbReference type="KEGG" id="dko:I596_1158"/>
<dbReference type="InterPro" id="IPR001952">
    <property type="entry name" value="Alkaline_phosphatase"/>
</dbReference>
<feature type="active site" description="Phosphoserine intermediate" evidence="1">
    <location>
        <position position="247"/>
    </location>
</feature>
<dbReference type="PANTHER" id="PTHR11596">
    <property type="entry name" value="ALKALINE PHOSPHATASE"/>
    <property type="match status" value="1"/>
</dbReference>
<dbReference type="CDD" id="cd16012">
    <property type="entry name" value="ALP"/>
    <property type="match status" value="1"/>
</dbReference>